<keyword evidence="12" id="KW-1185">Reference proteome</keyword>
<sequence length="425" mass="50002">MAGPSSVVKYPMKFPVMPDRLDNLQLIPPPPSRFTLSEWYLNNASRFRAADDQQQLAERIVEEGGRMRDETKELVKTNKDEVDHRIEEKLKNLQYRQHELNKQRKHLCVEIDALDTYMDRMYDCLDHLKKKLIENCKKCINLREGRLGIDLVFDDVDRELSKEFELLKGVEAMLTRMQEQTKEQLRQLRATRHLIDRELHDLDAAIKIDEINRDLRETSLNLSIYQGHQLNPSDIVQAETDMYSQMNMEQSAKRVNDARMLKSYIDTLLTQLYEDCLQQGNAVNESFRRRIDEMKEAKTKLEQRHHETARQANEMTRNITQLQKAIQEKEGFMALAHTRLGNRAQRLRMELCRDDVETSLISEVLQIQVAVTELQNQLAHAEASLRYLLKMQIQLEEDINVKTNSLKIDEVECLTVRDAMDYHKY</sequence>
<organism evidence="13">
    <name type="scientific">Thrips palmi</name>
    <name type="common">Melon thrips</name>
    <dbReference type="NCBI Taxonomy" id="161013"/>
    <lineage>
        <taxon>Eukaryota</taxon>
        <taxon>Metazoa</taxon>
        <taxon>Ecdysozoa</taxon>
        <taxon>Arthropoda</taxon>
        <taxon>Hexapoda</taxon>
        <taxon>Insecta</taxon>
        <taxon>Pterygota</taxon>
        <taxon>Neoptera</taxon>
        <taxon>Paraneoptera</taxon>
        <taxon>Thysanoptera</taxon>
        <taxon>Terebrantia</taxon>
        <taxon>Thripoidea</taxon>
        <taxon>Thripidae</taxon>
        <taxon>Thrips</taxon>
    </lineage>
</organism>
<dbReference type="GeneID" id="117651744"/>
<dbReference type="GO" id="GO:0005634">
    <property type="term" value="C:nucleus"/>
    <property type="evidence" value="ECO:0007669"/>
    <property type="project" value="TreeGrafter"/>
</dbReference>
<comment type="similarity">
    <text evidence="2 10">Belongs to the tektin family.</text>
</comment>
<feature type="coiled-coil region" evidence="11">
    <location>
        <begin position="284"/>
        <end position="325"/>
    </location>
</feature>
<proteinExistence type="inferred from homology"/>
<dbReference type="InterPro" id="IPR000435">
    <property type="entry name" value="Tektins"/>
</dbReference>
<dbReference type="KEGG" id="tpal:117651744"/>
<dbReference type="AlphaFoldDB" id="A0A6P9A3C0"/>
<evidence type="ECO:0000256" key="10">
    <source>
        <dbReference type="RuleBase" id="RU367040"/>
    </source>
</evidence>
<dbReference type="InterPro" id="IPR048256">
    <property type="entry name" value="Tektin-like"/>
</dbReference>
<keyword evidence="4 10" id="KW-0282">Flagellum</keyword>
<dbReference type="Proteomes" id="UP000515158">
    <property type="component" value="Unplaced"/>
</dbReference>
<dbReference type="OrthoDB" id="10054259at2759"/>
<protein>
    <recommendedName>
        <fullName evidence="10">Tektin</fullName>
    </recommendedName>
</protein>
<evidence type="ECO:0000256" key="7">
    <source>
        <dbReference type="ARBA" id="ARBA00023212"/>
    </source>
</evidence>
<evidence type="ECO:0000313" key="13">
    <source>
        <dbReference type="RefSeq" id="XP_034251945.1"/>
    </source>
</evidence>
<dbReference type="GO" id="GO:0005930">
    <property type="term" value="C:axoneme"/>
    <property type="evidence" value="ECO:0007669"/>
    <property type="project" value="UniProtKB-SubCell"/>
</dbReference>
<evidence type="ECO:0000256" key="5">
    <source>
        <dbReference type="ARBA" id="ARBA00023054"/>
    </source>
</evidence>
<evidence type="ECO:0000256" key="1">
    <source>
        <dbReference type="ARBA" id="ARBA00004611"/>
    </source>
</evidence>
<evidence type="ECO:0000313" key="12">
    <source>
        <dbReference type="Proteomes" id="UP000515158"/>
    </source>
</evidence>
<evidence type="ECO:0000256" key="4">
    <source>
        <dbReference type="ARBA" id="ARBA00022846"/>
    </source>
</evidence>
<dbReference type="RefSeq" id="XP_034251945.1">
    <property type="nucleotide sequence ID" value="XM_034396054.1"/>
</dbReference>
<name>A0A6P9A3C0_THRPL</name>
<accession>A0A6P9A3C0</accession>
<dbReference type="Pfam" id="PF03148">
    <property type="entry name" value="Tektin"/>
    <property type="match status" value="1"/>
</dbReference>
<evidence type="ECO:0000256" key="8">
    <source>
        <dbReference type="ARBA" id="ARBA00023273"/>
    </source>
</evidence>
<evidence type="ECO:0000256" key="2">
    <source>
        <dbReference type="ARBA" id="ARBA00007209"/>
    </source>
</evidence>
<comment type="function">
    <text evidence="9">Microtubule inner protein (MIP) part of the dynein-decorated doublet microtubules (DMTs) in cilia and flagellar axoneme. Forms filamentous polymers in the walls of ciliary and flagellar microtubules.</text>
</comment>
<evidence type="ECO:0000256" key="9">
    <source>
        <dbReference type="ARBA" id="ARBA00045224"/>
    </source>
</evidence>
<dbReference type="FunCoup" id="A0A6P9A3C0">
    <property type="interactions" value="4"/>
</dbReference>
<evidence type="ECO:0000256" key="6">
    <source>
        <dbReference type="ARBA" id="ARBA00023069"/>
    </source>
</evidence>
<keyword evidence="5 11" id="KW-0175">Coiled coil</keyword>
<reference evidence="13" key="1">
    <citation type="submission" date="2025-08" db="UniProtKB">
        <authorList>
            <consortium name="RefSeq"/>
        </authorList>
    </citation>
    <scope>IDENTIFICATION</scope>
    <source>
        <tissue evidence="13">Total insect</tissue>
    </source>
</reference>
<keyword evidence="7" id="KW-0206">Cytoskeleton</keyword>
<keyword evidence="6 10" id="KW-0969">Cilium</keyword>
<dbReference type="InParanoid" id="A0A6P9A3C0"/>
<dbReference type="GO" id="GO:0015630">
    <property type="term" value="C:microtubule cytoskeleton"/>
    <property type="evidence" value="ECO:0007669"/>
    <property type="project" value="UniProtKB-UniRule"/>
</dbReference>
<evidence type="ECO:0000256" key="3">
    <source>
        <dbReference type="ARBA" id="ARBA00022490"/>
    </source>
</evidence>
<dbReference type="GO" id="GO:0060271">
    <property type="term" value="P:cilium assembly"/>
    <property type="evidence" value="ECO:0007669"/>
    <property type="project" value="UniProtKB-UniRule"/>
</dbReference>
<dbReference type="PRINTS" id="PR00511">
    <property type="entry name" value="TEKTIN"/>
</dbReference>
<evidence type="ECO:0000256" key="11">
    <source>
        <dbReference type="SAM" id="Coils"/>
    </source>
</evidence>
<keyword evidence="3" id="KW-0963">Cytoplasm</keyword>
<gene>
    <name evidence="13" type="primary">LOC117651744</name>
</gene>
<dbReference type="GO" id="GO:0060294">
    <property type="term" value="P:cilium movement involved in cell motility"/>
    <property type="evidence" value="ECO:0007669"/>
    <property type="project" value="UniProtKB-UniRule"/>
</dbReference>
<dbReference type="PANTHER" id="PTHR19960">
    <property type="entry name" value="TEKTIN"/>
    <property type="match status" value="1"/>
</dbReference>
<dbReference type="PANTHER" id="PTHR19960:SF25">
    <property type="entry name" value="TEKTIN-1"/>
    <property type="match status" value="1"/>
</dbReference>
<keyword evidence="8 10" id="KW-0966">Cell projection</keyword>
<comment type="subcellular location">
    <subcellularLocation>
        <location evidence="10">Cytoplasm</location>
        <location evidence="10">Cytoskeleton</location>
        <location evidence="10">Cilium axoneme</location>
    </subcellularLocation>
    <subcellularLocation>
        <location evidence="1">Cytoplasm</location>
        <location evidence="1">Cytoskeleton</location>
        <location evidence="1">Flagellum axoneme</location>
    </subcellularLocation>
</comment>